<dbReference type="EMBL" id="JACHJT010000001">
    <property type="protein sequence ID" value="MBB4933013.1"/>
    <property type="molecule type" value="Genomic_DNA"/>
</dbReference>
<keyword evidence="3" id="KW-1185">Reference proteome</keyword>
<dbReference type="AlphaFoldDB" id="A0A7W7W3Y1"/>
<keyword evidence="1" id="KW-1133">Transmembrane helix</keyword>
<proteinExistence type="predicted"/>
<keyword evidence="1" id="KW-0472">Membrane</keyword>
<reference evidence="2 3" key="1">
    <citation type="submission" date="2020-08" db="EMBL/GenBank/DDBJ databases">
        <title>Sequencing the genomes of 1000 actinobacteria strains.</title>
        <authorList>
            <person name="Klenk H.-P."/>
        </authorList>
    </citation>
    <scope>NUCLEOTIDE SEQUENCE [LARGE SCALE GENOMIC DNA]</scope>
    <source>
        <strain evidence="2 3">DSM 102030</strain>
    </source>
</reference>
<comment type="caution">
    <text evidence="2">The sequence shown here is derived from an EMBL/GenBank/DDBJ whole genome shotgun (WGS) entry which is preliminary data.</text>
</comment>
<sequence length="161" mass="16809">MSDALSSAVLGLATLATGHQAGLFYAYSVSVMPGLGRADARTEVAAMQRINTAILNPWFFATFLGAPVLILAAGGLRLAQEGQAALPWIAAAFVLYAVMVAVTAAVNVPLNERLDGTGPADALDDPGSARDRFHGRWVRWNHVRAVASTASFGCLVVALCV</sequence>
<dbReference type="InterPro" id="IPR013901">
    <property type="entry name" value="Anthrone_oxy"/>
</dbReference>
<dbReference type="Proteomes" id="UP000523007">
    <property type="component" value="Unassembled WGS sequence"/>
</dbReference>
<accession>A0A7W7W3Y1</accession>
<evidence type="ECO:0000256" key="1">
    <source>
        <dbReference type="SAM" id="Phobius"/>
    </source>
</evidence>
<name>A0A7W7W3Y1_9ACTN</name>
<evidence type="ECO:0000313" key="3">
    <source>
        <dbReference type="Proteomes" id="UP000523007"/>
    </source>
</evidence>
<dbReference type="Pfam" id="PF08592">
    <property type="entry name" value="Anthrone_oxy"/>
    <property type="match status" value="1"/>
</dbReference>
<gene>
    <name evidence="2" type="ORF">F4561_003833</name>
</gene>
<organism evidence="2 3">
    <name type="scientific">Lipingzhangella halophila</name>
    <dbReference type="NCBI Taxonomy" id="1783352"/>
    <lineage>
        <taxon>Bacteria</taxon>
        <taxon>Bacillati</taxon>
        <taxon>Actinomycetota</taxon>
        <taxon>Actinomycetes</taxon>
        <taxon>Streptosporangiales</taxon>
        <taxon>Nocardiopsidaceae</taxon>
        <taxon>Lipingzhangella</taxon>
    </lineage>
</organism>
<protein>
    <submittedName>
        <fullName evidence="2">Putative membrane protein</fullName>
    </submittedName>
</protein>
<feature type="transmembrane region" description="Helical" evidence="1">
    <location>
        <begin position="58"/>
        <end position="78"/>
    </location>
</feature>
<evidence type="ECO:0000313" key="2">
    <source>
        <dbReference type="EMBL" id="MBB4933013.1"/>
    </source>
</evidence>
<feature type="transmembrane region" description="Helical" evidence="1">
    <location>
        <begin position="85"/>
        <end position="106"/>
    </location>
</feature>
<dbReference type="RefSeq" id="WP_184580697.1">
    <property type="nucleotide sequence ID" value="NZ_JACHJT010000001.1"/>
</dbReference>
<keyword evidence="1" id="KW-0812">Transmembrane</keyword>